<gene>
    <name evidence="2" type="ORF">FPRO05_08479</name>
</gene>
<evidence type="ECO:0000259" key="1">
    <source>
        <dbReference type="Pfam" id="PF13378"/>
    </source>
</evidence>
<organism evidence="2 3">
    <name type="scientific">Gibberella intermedia</name>
    <name type="common">Bulb rot disease fungus</name>
    <name type="synonym">Fusarium proliferatum</name>
    <dbReference type="NCBI Taxonomy" id="948311"/>
    <lineage>
        <taxon>Eukaryota</taxon>
        <taxon>Fungi</taxon>
        <taxon>Dikarya</taxon>
        <taxon>Ascomycota</taxon>
        <taxon>Pezizomycotina</taxon>
        <taxon>Sordariomycetes</taxon>
        <taxon>Hypocreomycetidae</taxon>
        <taxon>Hypocreales</taxon>
        <taxon>Nectriaceae</taxon>
        <taxon>Fusarium</taxon>
        <taxon>Fusarium fujikuroi species complex</taxon>
    </lineage>
</organism>
<protein>
    <recommendedName>
        <fullName evidence="1">Enolase C-terminal domain-containing protein</fullName>
    </recommendedName>
</protein>
<dbReference type="Proteomes" id="UP000251714">
    <property type="component" value="Unassembled WGS sequence"/>
</dbReference>
<dbReference type="Gene3D" id="3.20.20.120">
    <property type="entry name" value="Enolase-like C-terminal domain"/>
    <property type="match status" value="1"/>
</dbReference>
<dbReference type="InterPro" id="IPR036849">
    <property type="entry name" value="Enolase-like_C_sf"/>
</dbReference>
<dbReference type="EMBL" id="PKMI01000008">
    <property type="protein sequence ID" value="RBA21032.1"/>
    <property type="molecule type" value="Genomic_DNA"/>
</dbReference>
<dbReference type="AlphaFoldDB" id="A0A365NK86"/>
<evidence type="ECO:0000313" key="3">
    <source>
        <dbReference type="Proteomes" id="UP000251714"/>
    </source>
</evidence>
<accession>A0A365NK86</accession>
<dbReference type="Pfam" id="PF13378">
    <property type="entry name" value="MR_MLE_C"/>
    <property type="match status" value="1"/>
</dbReference>
<evidence type="ECO:0000313" key="2">
    <source>
        <dbReference type="EMBL" id="RBA21032.1"/>
    </source>
</evidence>
<name>A0A365NK86_GIBIN</name>
<sequence>MPVCELLGGRTDVGLPIISSIYMDNPENMRKRVAKHRARGYMGHSVKIGGEPGEDARRITASLADMQPGEFFLVDANGGMTVENAPRMLRLLPPGLDFVLEAPLCHMARNRLPSSKKQRTYSLRRARYHRRIDNPDDSR</sequence>
<dbReference type="SUPFAM" id="SSF51604">
    <property type="entry name" value="Enolase C-terminal domain-like"/>
    <property type="match status" value="1"/>
</dbReference>
<comment type="caution">
    <text evidence="2">The sequence shown here is derived from an EMBL/GenBank/DDBJ whole genome shotgun (WGS) entry which is preliminary data.</text>
</comment>
<proteinExistence type="predicted"/>
<dbReference type="InterPro" id="IPR029065">
    <property type="entry name" value="Enolase_C-like"/>
</dbReference>
<feature type="domain" description="Enolase C-terminal" evidence="1">
    <location>
        <begin position="29"/>
        <end position="105"/>
    </location>
</feature>
<reference evidence="2 3" key="1">
    <citation type="submission" date="2017-12" db="EMBL/GenBank/DDBJ databases">
        <title>Genome sequence of the mycotoxigenic crop pathogen Fusarium proliferatum, strain ITEM 2341 from Date Palm.</title>
        <authorList>
            <person name="Almiman B.F."/>
            <person name="Shittu T.A."/>
            <person name="Muthumeenakshi S."/>
            <person name="Baroncelli R."/>
            <person name="Sreenivasaprasada S."/>
        </authorList>
    </citation>
    <scope>NUCLEOTIDE SEQUENCE [LARGE SCALE GENOMIC DNA]</scope>
    <source>
        <strain evidence="2 3">ITEM 2341</strain>
    </source>
</reference>